<feature type="compositionally biased region" description="Low complexity" evidence="1">
    <location>
        <begin position="206"/>
        <end position="216"/>
    </location>
</feature>
<feature type="compositionally biased region" description="Low complexity" evidence="1">
    <location>
        <begin position="75"/>
        <end position="108"/>
    </location>
</feature>
<dbReference type="STRING" id="1441469.A0A225APS6"/>
<feature type="compositionally biased region" description="Gly residues" evidence="1">
    <location>
        <begin position="175"/>
        <end position="192"/>
    </location>
</feature>
<evidence type="ECO:0000256" key="1">
    <source>
        <dbReference type="SAM" id="MobiDB-lite"/>
    </source>
</evidence>
<keyword evidence="3" id="KW-1185">Reference proteome</keyword>
<evidence type="ECO:0000313" key="2">
    <source>
        <dbReference type="EMBL" id="OKL56956.1"/>
    </source>
</evidence>
<organism evidence="2 3">
    <name type="scientific">Talaromyces atroroseus</name>
    <dbReference type="NCBI Taxonomy" id="1441469"/>
    <lineage>
        <taxon>Eukaryota</taxon>
        <taxon>Fungi</taxon>
        <taxon>Dikarya</taxon>
        <taxon>Ascomycota</taxon>
        <taxon>Pezizomycotina</taxon>
        <taxon>Eurotiomycetes</taxon>
        <taxon>Eurotiomycetidae</taxon>
        <taxon>Eurotiales</taxon>
        <taxon>Trichocomaceae</taxon>
        <taxon>Talaromyces</taxon>
        <taxon>Talaromyces sect. Trachyspermi</taxon>
    </lineage>
</organism>
<dbReference type="AlphaFoldDB" id="A0A225APS6"/>
<feature type="region of interest" description="Disordered" evidence="1">
    <location>
        <begin position="1"/>
        <end position="216"/>
    </location>
</feature>
<comment type="caution">
    <text evidence="2">The sequence shown here is derived from an EMBL/GenBank/DDBJ whole genome shotgun (WGS) entry which is preliminary data.</text>
</comment>
<protein>
    <submittedName>
        <fullName evidence="2">Uncharacterized protein</fullName>
    </submittedName>
</protein>
<accession>A0A225APS6</accession>
<dbReference type="Proteomes" id="UP000214365">
    <property type="component" value="Unassembled WGS sequence"/>
</dbReference>
<sequence length="311" mass="32738">MAALTERFQGLRRPGASLLKKGLPSRPDEPVITRKAVPPPKVTVEQPVVAPPPQKGLPPAPVSPPPSSTLPPTPSAASEVSSPASAATTVTPSTAQSQPQSSRPPRSTSLKKSQPAAAEQRPQHRLVAHLQVNNNSPQQRPISEAPSISQFIPDPEPEPDFDAAELTVTANDFARGGGGSSGGGGGGGGGGRSETSENSSDQQTPSSSTHSNGSGISSSIFKNYPDGYVPSIPETIVIPPLTPVHYACFQSHANMPAASNMWYATACMTCKKVDQEVRHRCTFCCMRICAPCFERLQKCKGRGLRELMSTL</sequence>
<dbReference type="EMBL" id="LFMY01000013">
    <property type="protein sequence ID" value="OKL56956.1"/>
    <property type="molecule type" value="Genomic_DNA"/>
</dbReference>
<proteinExistence type="predicted"/>
<name>A0A225APS6_TALAT</name>
<reference evidence="2 3" key="1">
    <citation type="submission" date="2015-06" db="EMBL/GenBank/DDBJ databases">
        <title>Talaromyces atroroseus IBT 11181 draft genome.</title>
        <authorList>
            <person name="Rasmussen K.B."/>
            <person name="Rasmussen S."/>
            <person name="Petersen B."/>
            <person name="Sicheritz-Ponten T."/>
            <person name="Mortensen U.H."/>
            <person name="Thrane U."/>
        </authorList>
    </citation>
    <scope>NUCLEOTIDE SEQUENCE [LARGE SCALE GENOMIC DNA]</scope>
    <source>
        <strain evidence="2 3">IBT 11181</strain>
    </source>
</reference>
<dbReference type="OrthoDB" id="5425130at2759"/>
<dbReference type="GeneID" id="31007581"/>
<feature type="compositionally biased region" description="Polar residues" evidence="1">
    <location>
        <begin position="131"/>
        <end position="150"/>
    </location>
</feature>
<evidence type="ECO:0000313" key="3">
    <source>
        <dbReference type="Proteomes" id="UP000214365"/>
    </source>
</evidence>
<feature type="compositionally biased region" description="Polar residues" evidence="1">
    <location>
        <begin position="196"/>
        <end position="205"/>
    </location>
</feature>
<feature type="compositionally biased region" description="Pro residues" evidence="1">
    <location>
        <begin position="49"/>
        <end position="74"/>
    </location>
</feature>
<gene>
    <name evidence="2" type="ORF">UA08_07825</name>
</gene>
<dbReference type="RefSeq" id="XP_020117077.1">
    <property type="nucleotide sequence ID" value="XM_020262718.1"/>
</dbReference>